<keyword evidence="12" id="KW-1185">Reference proteome</keyword>
<dbReference type="CDD" id="cd00130">
    <property type="entry name" value="PAS"/>
    <property type="match status" value="1"/>
</dbReference>
<accession>A0AAD0RSR2</accession>
<dbReference type="PANTHER" id="PTHR41523:SF8">
    <property type="entry name" value="ETHYLENE RESPONSE SENSOR PROTEIN"/>
    <property type="match status" value="1"/>
</dbReference>
<comment type="catalytic activity">
    <reaction evidence="1">
        <text>ATP + protein L-histidine = ADP + protein N-phospho-L-histidine.</text>
        <dbReference type="EC" id="2.7.13.3"/>
    </reaction>
</comment>
<feature type="domain" description="PAS" evidence="9">
    <location>
        <begin position="15"/>
        <end position="84"/>
    </location>
</feature>
<dbReference type="Gene3D" id="3.30.450.20">
    <property type="entry name" value="PAS domain"/>
    <property type="match status" value="2"/>
</dbReference>
<dbReference type="InterPro" id="IPR013767">
    <property type="entry name" value="PAS_fold"/>
</dbReference>
<dbReference type="GO" id="GO:0005524">
    <property type="term" value="F:ATP binding"/>
    <property type="evidence" value="ECO:0007669"/>
    <property type="project" value="UniProtKB-KW"/>
</dbReference>
<dbReference type="KEGG" id="crz:D1345_14835"/>
<dbReference type="SUPFAM" id="SSF55874">
    <property type="entry name" value="ATPase domain of HSP90 chaperone/DNA topoisomerase II/histidine kinase"/>
    <property type="match status" value="1"/>
</dbReference>
<evidence type="ECO:0000256" key="3">
    <source>
        <dbReference type="ARBA" id="ARBA00022553"/>
    </source>
</evidence>
<dbReference type="InterPro" id="IPR001610">
    <property type="entry name" value="PAC"/>
</dbReference>
<evidence type="ECO:0000313" key="12">
    <source>
        <dbReference type="Proteomes" id="UP000259465"/>
    </source>
</evidence>
<keyword evidence="5" id="KW-0547">Nucleotide-binding</keyword>
<dbReference type="GeneID" id="58560842"/>
<keyword evidence="6" id="KW-0418">Kinase</keyword>
<dbReference type="InterPro" id="IPR036890">
    <property type="entry name" value="HATPase_C_sf"/>
</dbReference>
<keyword evidence="8" id="KW-0843">Virulence</keyword>
<dbReference type="SUPFAM" id="SSF55785">
    <property type="entry name" value="PYP-like sensor domain (PAS domain)"/>
    <property type="match status" value="2"/>
</dbReference>
<feature type="domain" description="PAC" evidence="10">
    <location>
        <begin position="221"/>
        <end position="271"/>
    </location>
</feature>
<gene>
    <name evidence="11" type="ORF">D1345_14835</name>
</gene>
<dbReference type="EC" id="2.7.13.3" evidence="2"/>
<dbReference type="InterPro" id="IPR035965">
    <property type="entry name" value="PAS-like_dom_sf"/>
</dbReference>
<evidence type="ECO:0000256" key="5">
    <source>
        <dbReference type="ARBA" id="ARBA00022741"/>
    </source>
</evidence>
<protein>
    <recommendedName>
        <fullName evidence="2">histidine kinase</fullName>
        <ecNumber evidence="2">2.7.13.3</ecNumber>
    </recommendedName>
</protein>
<dbReference type="GO" id="GO:0004673">
    <property type="term" value="F:protein histidine kinase activity"/>
    <property type="evidence" value="ECO:0007669"/>
    <property type="project" value="UniProtKB-EC"/>
</dbReference>
<evidence type="ECO:0000256" key="2">
    <source>
        <dbReference type="ARBA" id="ARBA00012438"/>
    </source>
</evidence>
<dbReference type="PANTHER" id="PTHR41523">
    <property type="entry name" value="TWO-COMPONENT SYSTEM SENSOR PROTEIN"/>
    <property type="match status" value="1"/>
</dbReference>
<dbReference type="InterPro" id="IPR000014">
    <property type="entry name" value="PAS"/>
</dbReference>
<dbReference type="EMBL" id="CP031968">
    <property type="protein sequence ID" value="AXT47384.1"/>
    <property type="molecule type" value="Genomic_DNA"/>
</dbReference>
<keyword evidence="4" id="KW-0808">Transferase</keyword>
<dbReference type="Gene3D" id="3.30.565.10">
    <property type="entry name" value="Histidine kinase-like ATPase, C-terminal domain"/>
    <property type="match status" value="1"/>
</dbReference>
<dbReference type="GO" id="GO:0006355">
    <property type="term" value="P:regulation of DNA-templated transcription"/>
    <property type="evidence" value="ECO:0007669"/>
    <property type="project" value="InterPro"/>
</dbReference>
<sequence length="480" mass="52479">MTEFLVGGDGVLDDAERLLSDVLEAVPVGLALIDGQMRYRMLNQRLAEANGLPRSAHLGRGVAEMLPRIGEYLESLMRRVIESGEPVLDFCVNSKVGLGDEGVVREWQISYLPYRASAGEVVGVVAVVRDVAAERRAERLRGEGEARLRMVVDSALDGLVMINQSGRILMANHRAEAMFDYLGVGMEGLMISSLVPERFRDGHGRLIESYMSRPEAREMARQQEIFGVRRDGGEFPAEIGLTPVRDGGELQVLATITDISARKAAQASLERALKEKTALLNEVHHRVKNNLQVISSLLNLQTRSAPPEAVSVLTECQNHVRAMALIHQLLYEHGDFSRIHVGVYLERLTQLLSGSVSDAGVRLRCRGMDAVVYLGMQRAIPCGLLVNELVTNALKHAFPGRRGTVEVALEREEGGRCRILVSDDGVGIPESVKLGEVSSLGFRLIPTLVGQLKGVARLLRPEAGGACVEIVFSDEPENAE</sequence>
<feature type="domain" description="PAS" evidence="9">
    <location>
        <begin position="144"/>
        <end position="181"/>
    </location>
</feature>
<keyword evidence="3" id="KW-0597">Phosphoprotein</keyword>
<dbReference type="PROSITE" id="PS50113">
    <property type="entry name" value="PAC"/>
    <property type="match status" value="1"/>
</dbReference>
<dbReference type="SMART" id="SM00086">
    <property type="entry name" value="PAC"/>
    <property type="match status" value="2"/>
</dbReference>
<reference evidence="11 12" key="1">
    <citation type="submission" date="2018-08" db="EMBL/GenBank/DDBJ databases">
        <title>Complete genome sequence of JP2-74.</title>
        <authorList>
            <person name="Wu L."/>
        </authorList>
    </citation>
    <scope>NUCLEOTIDE SEQUENCE [LARGE SCALE GENOMIC DNA]</scope>
    <source>
        <strain evidence="11 12">JP2-74</strain>
    </source>
</reference>
<name>A0AAD0RSR2_9NEIS</name>
<organism evidence="11 12">
    <name type="scientific">Chromobacterium rhizoryzae</name>
    <dbReference type="NCBI Taxonomy" id="1778675"/>
    <lineage>
        <taxon>Bacteria</taxon>
        <taxon>Pseudomonadati</taxon>
        <taxon>Pseudomonadota</taxon>
        <taxon>Betaproteobacteria</taxon>
        <taxon>Neisseriales</taxon>
        <taxon>Chromobacteriaceae</taxon>
        <taxon>Chromobacterium</taxon>
    </lineage>
</organism>
<evidence type="ECO:0000256" key="1">
    <source>
        <dbReference type="ARBA" id="ARBA00000085"/>
    </source>
</evidence>
<dbReference type="Pfam" id="PF00989">
    <property type="entry name" value="PAS"/>
    <property type="match status" value="1"/>
</dbReference>
<dbReference type="SMART" id="SM00091">
    <property type="entry name" value="PAS"/>
    <property type="match status" value="2"/>
</dbReference>
<evidence type="ECO:0000256" key="6">
    <source>
        <dbReference type="ARBA" id="ARBA00022777"/>
    </source>
</evidence>
<dbReference type="AlphaFoldDB" id="A0AAD0RSR2"/>
<evidence type="ECO:0000259" key="10">
    <source>
        <dbReference type="PROSITE" id="PS50113"/>
    </source>
</evidence>
<dbReference type="InterPro" id="IPR011495">
    <property type="entry name" value="Sig_transdc_His_kin_sub2_dim/P"/>
</dbReference>
<dbReference type="SMART" id="SM00387">
    <property type="entry name" value="HATPase_c"/>
    <property type="match status" value="1"/>
</dbReference>
<evidence type="ECO:0000256" key="8">
    <source>
        <dbReference type="ARBA" id="ARBA00023026"/>
    </source>
</evidence>
<dbReference type="NCBIfam" id="TIGR00229">
    <property type="entry name" value="sensory_box"/>
    <property type="match status" value="2"/>
</dbReference>
<evidence type="ECO:0000259" key="9">
    <source>
        <dbReference type="PROSITE" id="PS50112"/>
    </source>
</evidence>
<evidence type="ECO:0000256" key="7">
    <source>
        <dbReference type="ARBA" id="ARBA00022840"/>
    </source>
</evidence>
<dbReference type="InterPro" id="IPR003594">
    <property type="entry name" value="HATPase_dom"/>
</dbReference>
<dbReference type="InterPro" id="IPR013656">
    <property type="entry name" value="PAS_4"/>
</dbReference>
<evidence type="ECO:0000313" key="11">
    <source>
        <dbReference type="EMBL" id="AXT47384.1"/>
    </source>
</evidence>
<evidence type="ECO:0000256" key="4">
    <source>
        <dbReference type="ARBA" id="ARBA00022679"/>
    </source>
</evidence>
<dbReference type="PROSITE" id="PS50112">
    <property type="entry name" value="PAS"/>
    <property type="match status" value="2"/>
</dbReference>
<dbReference type="Pfam" id="PF02518">
    <property type="entry name" value="HATPase_c"/>
    <property type="match status" value="1"/>
</dbReference>
<keyword evidence="7" id="KW-0067">ATP-binding</keyword>
<dbReference type="Proteomes" id="UP000259465">
    <property type="component" value="Chromosome"/>
</dbReference>
<proteinExistence type="predicted"/>
<dbReference type="InterPro" id="IPR000700">
    <property type="entry name" value="PAS-assoc_C"/>
</dbReference>
<dbReference type="RefSeq" id="WP_118268084.1">
    <property type="nucleotide sequence ID" value="NZ_CP031968.1"/>
</dbReference>
<dbReference type="Pfam" id="PF08448">
    <property type="entry name" value="PAS_4"/>
    <property type="match status" value="1"/>
</dbReference>
<dbReference type="Pfam" id="PF07568">
    <property type="entry name" value="HisKA_2"/>
    <property type="match status" value="1"/>
</dbReference>